<proteinExistence type="predicted"/>
<evidence type="ECO:0000256" key="1">
    <source>
        <dbReference type="PROSITE-ProRule" id="PRU00076"/>
    </source>
</evidence>
<protein>
    <recommendedName>
        <fullName evidence="3">EGF-like domain-containing protein</fullName>
    </recommendedName>
</protein>
<feature type="domain" description="EGF-like" evidence="3">
    <location>
        <begin position="86"/>
        <end position="124"/>
    </location>
</feature>
<feature type="disulfide bond" evidence="1">
    <location>
        <begin position="114"/>
        <end position="123"/>
    </location>
</feature>
<keyword evidence="2" id="KW-0812">Transmembrane</keyword>
<comment type="caution">
    <text evidence="1">Lacks conserved residue(s) required for the propagation of feature annotation.</text>
</comment>
<dbReference type="AlphaFoldDB" id="A0A061ITS1"/>
<gene>
    <name evidence="4" type="ORF">TRSC58_06953</name>
</gene>
<feature type="transmembrane region" description="Helical" evidence="2">
    <location>
        <begin position="234"/>
        <end position="257"/>
    </location>
</feature>
<name>A0A061ITS1_TRYRA</name>
<reference evidence="4 5" key="1">
    <citation type="submission" date="2013-07" db="EMBL/GenBank/DDBJ databases">
        <authorList>
            <person name="Stoco P.H."/>
            <person name="Wagner G."/>
            <person name="Gerber A."/>
            <person name="Zaha A."/>
            <person name="Thompson C."/>
            <person name="Bartholomeu D.C."/>
            <person name="Luckemeyer D.D."/>
            <person name="Bahia D."/>
            <person name="Loreto E."/>
            <person name="Prestes E.B."/>
            <person name="Lima F.M."/>
            <person name="Rodrigues-Luiz G."/>
            <person name="Vallejo G.A."/>
            <person name="Filho J.F."/>
            <person name="Monteiro K.M."/>
            <person name="Tyler K.M."/>
            <person name="de Almeida L.G."/>
            <person name="Ortiz M.F."/>
            <person name="Siervo M.A."/>
            <person name="de Moraes M.H."/>
            <person name="Cunha O.L."/>
            <person name="Mendonca-Neto R."/>
            <person name="Silva R."/>
            <person name="Teixeira S.M."/>
            <person name="Murta S.M."/>
            <person name="Sincero T.C."/>
            <person name="Mendes T.A."/>
            <person name="Urmenyi T.P."/>
            <person name="Silva V.G."/>
            <person name="da Rocha W.D."/>
            <person name="Andersson B."/>
            <person name="Romanha A.J."/>
            <person name="Steindel M."/>
            <person name="de Vasconcelos A.T."/>
            <person name="Grisard E.C."/>
        </authorList>
    </citation>
    <scope>NUCLEOTIDE SEQUENCE [LARGE SCALE GENOMIC DNA]</scope>
    <source>
        <strain evidence="4 5">SC58</strain>
    </source>
</reference>
<evidence type="ECO:0000259" key="3">
    <source>
        <dbReference type="PROSITE" id="PS50026"/>
    </source>
</evidence>
<dbReference type="OrthoDB" id="18487at2759"/>
<comment type="caution">
    <text evidence="4">The sequence shown here is derived from an EMBL/GenBank/DDBJ whole genome shotgun (WGS) entry which is preliminary data.</text>
</comment>
<organism evidence="4 5">
    <name type="scientific">Trypanosoma rangeli SC58</name>
    <dbReference type="NCBI Taxonomy" id="429131"/>
    <lineage>
        <taxon>Eukaryota</taxon>
        <taxon>Discoba</taxon>
        <taxon>Euglenozoa</taxon>
        <taxon>Kinetoplastea</taxon>
        <taxon>Metakinetoplastina</taxon>
        <taxon>Trypanosomatida</taxon>
        <taxon>Trypanosomatidae</taxon>
        <taxon>Trypanosoma</taxon>
        <taxon>Herpetosoma</taxon>
    </lineage>
</organism>
<dbReference type="PROSITE" id="PS00022">
    <property type="entry name" value="EGF_1"/>
    <property type="match status" value="1"/>
</dbReference>
<keyword evidence="1" id="KW-0245">EGF-like domain</keyword>
<dbReference type="VEuPathDB" id="TriTrypDB:TRSC58_06953"/>
<keyword evidence="5" id="KW-1185">Reference proteome</keyword>
<evidence type="ECO:0000313" key="4">
    <source>
        <dbReference type="EMBL" id="ESL05400.1"/>
    </source>
</evidence>
<dbReference type="Proteomes" id="UP000031737">
    <property type="component" value="Unassembled WGS sequence"/>
</dbReference>
<keyword evidence="1" id="KW-1015">Disulfide bond</keyword>
<sequence>MGSGPVLDFFAFPPPFVGLFRYRVEDAASVTVPPSLLRNGTRIRFSPTRKVNDCGRNGAWDPTKARCVCDARFSGDACELCSAGHYGPGCLPCRRCVNGGVCDDGVNGTGACRCPEPFSGADCEVRCEGPFDCGHCNCGGGYCECGVCRCDVVSGWSGAHCDVFDDPCWRHSFDGCEVCSRDTRNRCDFCFDGMCHSARFRGTPSGYACSYAVPPDDAARCVLVKQADERQLDVGYIAVGGLCIAAAVPALALLVLAPMAVRARGVHDILHAGAAGGAPGHRRGRRRREVQAVFMQPAALRDGRKHVLGVPLRQVPLAKLYESQRSALS</sequence>
<dbReference type="InterPro" id="IPR000742">
    <property type="entry name" value="EGF"/>
</dbReference>
<accession>A0A061ITS1</accession>
<dbReference type="EMBL" id="AUPL01006953">
    <property type="protein sequence ID" value="ESL05400.1"/>
    <property type="molecule type" value="Genomic_DNA"/>
</dbReference>
<keyword evidence="2" id="KW-1133">Transmembrane helix</keyword>
<dbReference type="PROSITE" id="PS50026">
    <property type="entry name" value="EGF_3"/>
    <property type="match status" value="1"/>
</dbReference>
<evidence type="ECO:0000313" key="5">
    <source>
        <dbReference type="Proteomes" id="UP000031737"/>
    </source>
</evidence>
<evidence type="ECO:0000256" key="2">
    <source>
        <dbReference type="SAM" id="Phobius"/>
    </source>
</evidence>
<keyword evidence="2" id="KW-0472">Membrane</keyword>
<dbReference type="Gene3D" id="2.170.300.10">
    <property type="entry name" value="Tie2 ligand-binding domain superfamily"/>
    <property type="match status" value="1"/>
</dbReference>